<reference evidence="1" key="1">
    <citation type="submission" date="2022-04" db="EMBL/GenBank/DDBJ databases">
        <title>Genome of the entomopathogenic fungus Entomophthora muscae.</title>
        <authorList>
            <person name="Elya C."/>
            <person name="Lovett B.R."/>
            <person name="Lee E."/>
            <person name="Macias A.M."/>
            <person name="Hajek A.E."/>
            <person name="De Bivort B.L."/>
            <person name="Kasson M.T."/>
            <person name="De Fine Licht H.H."/>
            <person name="Stajich J.E."/>
        </authorList>
    </citation>
    <scope>NUCLEOTIDE SEQUENCE</scope>
    <source>
        <strain evidence="1">Berkeley</strain>
    </source>
</reference>
<evidence type="ECO:0000313" key="2">
    <source>
        <dbReference type="Proteomes" id="UP001165960"/>
    </source>
</evidence>
<sequence length="183" mass="20744">MSKTVNMINLSIMVLLCIETLLRGATQKGGLVSFFSDKWNLLDWLMIVTSGACEAVDLILVLDLSRAVPVIATVRLISSLRNVIGLHRSSIAVETSFEEKLRAEIIRLEYELDLKLSDNGRLDDELNAKRRKIARTTDDRKKIDFKMLKAQRVSWESLVPSVYSFNSKSKSRKQSPSVRSMQL</sequence>
<name>A0ACC2TW13_9FUNG</name>
<dbReference type="Proteomes" id="UP001165960">
    <property type="component" value="Unassembled WGS sequence"/>
</dbReference>
<keyword evidence="2" id="KW-1185">Reference proteome</keyword>
<dbReference type="EMBL" id="QTSX02002140">
    <property type="protein sequence ID" value="KAJ9078666.1"/>
    <property type="molecule type" value="Genomic_DNA"/>
</dbReference>
<accession>A0ACC2TW13</accession>
<gene>
    <name evidence="1" type="ORF">DSO57_1004291</name>
</gene>
<comment type="caution">
    <text evidence="1">The sequence shown here is derived from an EMBL/GenBank/DDBJ whole genome shotgun (WGS) entry which is preliminary data.</text>
</comment>
<proteinExistence type="predicted"/>
<organism evidence="1 2">
    <name type="scientific">Entomophthora muscae</name>
    <dbReference type="NCBI Taxonomy" id="34485"/>
    <lineage>
        <taxon>Eukaryota</taxon>
        <taxon>Fungi</taxon>
        <taxon>Fungi incertae sedis</taxon>
        <taxon>Zoopagomycota</taxon>
        <taxon>Entomophthoromycotina</taxon>
        <taxon>Entomophthoromycetes</taxon>
        <taxon>Entomophthorales</taxon>
        <taxon>Entomophthoraceae</taxon>
        <taxon>Entomophthora</taxon>
    </lineage>
</organism>
<evidence type="ECO:0000313" key="1">
    <source>
        <dbReference type="EMBL" id="KAJ9078666.1"/>
    </source>
</evidence>
<protein>
    <submittedName>
        <fullName evidence="1">Uncharacterized protein</fullName>
    </submittedName>
</protein>